<name>A0A5E4NKL8_9HEMI</name>
<comment type="similarity">
    <text evidence="3">Belongs to the peptidase S54 family.</text>
</comment>
<dbReference type="Gene3D" id="1.10.238.10">
    <property type="entry name" value="EF-hand"/>
    <property type="match status" value="1"/>
</dbReference>
<gene>
    <name evidence="13" type="ORF">CINCED_3A014559</name>
</gene>
<dbReference type="InterPro" id="IPR011992">
    <property type="entry name" value="EF-hand-dom_pair"/>
</dbReference>
<dbReference type="GO" id="GO:0016020">
    <property type="term" value="C:membrane"/>
    <property type="evidence" value="ECO:0007669"/>
    <property type="project" value="UniProtKB-SubCell"/>
</dbReference>
<dbReference type="Pfam" id="PF01694">
    <property type="entry name" value="Rhomboid"/>
    <property type="match status" value="1"/>
</dbReference>
<feature type="transmembrane region" description="Helical" evidence="11">
    <location>
        <begin position="308"/>
        <end position="330"/>
    </location>
</feature>
<evidence type="ECO:0000256" key="5">
    <source>
        <dbReference type="ARBA" id="ARBA00022670"/>
    </source>
</evidence>
<dbReference type="SUPFAM" id="SSF144091">
    <property type="entry name" value="Rhomboid-like"/>
    <property type="match status" value="1"/>
</dbReference>
<evidence type="ECO:0000313" key="14">
    <source>
        <dbReference type="Proteomes" id="UP000325440"/>
    </source>
</evidence>
<evidence type="ECO:0000256" key="9">
    <source>
        <dbReference type="ARBA" id="ARBA00022989"/>
    </source>
</evidence>
<dbReference type="FunFam" id="1.20.1540.10:FF:000007">
    <property type="entry name" value="Rhomboid like 2"/>
    <property type="match status" value="1"/>
</dbReference>
<dbReference type="GO" id="GO:0006508">
    <property type="term" value="P:proteolysis"/>
    <property type="evidence" value="ECO:0007669"/>
    <property type="project" value="UniProtKB-KW"/>
</dbReference>
<evidence type="ECO:0000256" key="8">
    <source>
        <dbReference type="ARBA" id="ARBA00022825"/>
    </source>
</evidence>
<evidence type="ECO:0000256" key="11">
    <source>
        <dbReference type="SAM" id="Phobius"/>
    </source>
</evidence>
<comment type="catalytic activity">
    <reaction evidence="1">
        <text>Cleaves type-1 transmembrane domains using a catalytic dyad composed of serine and histidine that are contributed by different transmembrane domains.</text>
        <dbReference type="EC" id="3.4.21.105"/>
    </reaction>
</comment>
<dbReference type="SUPFAM" id="SSF47473">
    <property type="entry name" value="EF-hand"/>
    <property type="match status" value="1"/>
</dbReference>
<evidence type="ECO:0000256" key="1">
    <source>
        <dbReference type="ARBA" id="ARBA00000156"/>
    </source>
</evidence>
<sequence>MKVGKRYFELMVSVINPSSDLYHHSPLAPLASFDSPGSGIESTSTSTQSEKNCPFREFIINDKWRRLFDKYDPEGFGEIPWNDFLMLLNSSDFVKLISQEKRDVFIERARQSNTTAITFQDFVNIMSGKRRRSFKCAIHHRDKEVNSENDFHIIFKEPTLHQKMVRLVAEEFLTDERDRKYYADNYRCYPPPLFIILITLFELGTHIYYYSLSLGSNSLPNDMWTQVAVSVPMDSVFIYRPDKRQQLWRFMLYMFLHVGWVHLIFNLIVQLLVGLPLEMVHGSLRIGVVYMAGVLAGSLGTSVFDSNVFLVGASGGVYALLAAHLANVMLNYNNMEFGVFRLLGILFIASADVGFAVYCRYAFEPSSTAAPVSYVAHIAGAMAGLTIGLLVLKNFEQKLHEQLIWWFALGVYAICTVFAIVYNVSHPMSDG</sequence>
<feature type="transmembrane region" description="Helical" evidence="11">
    <location>
        <begin position="369"/>
        <end position="392"/>
    </location>
</feature>
<feature type="transmembrane region" description="Helical" evidence="11">
    <location>
        <begin position="404"/>
        <end position="425"/>
    </location>
</feature>
<dbReference type="GO" id="GO:0004252">
    <property type="term" value="F:serine-type endopeptidase activity"/>
    <property type="evidence" value="ECO:0007669"/>
    <property type="project" value="InterPro"/>
</dbReference>
<proteinExistence type="inferred from homology"/>
<dbReference type="InterPro" id="IPR022764">
    <property type="entry name" value="Peptidase_S54_rhomboid_dom"/>
</dbReference>
<dbReference type="OrthoDB" id="418595at2759"/>
<evidence type="ECO:0000313" key="13">
    <source>
        <dbReference type="EMBL" id="VVC44260.1"/>
    </source>
</evidence>
<evidence type="ECO:0000256" key="2">
    <source>
        <dbReference type="ARBA" id="ARBA00004141"/>
    </source>
</evidence>
<dbReference type="Gene3D" id="1.20.1540.10">
    <property type="entry name" value="Rhomboid-like"/>
    <property type="match status" value="1"/>
</dbReference>
<keyword evidence="10 11" id="KW-0472">Membrane</keyword>
<dbReference type="Proteomes" id="UP000325440">
    <property type="component" value="Unassembled WGS sequence"/>
</dbReference>
<evidence type="ECO:0000256" key="7">
    <source>
        <dbReference type="ARBA" id="ARBA00022801"/>
    </source>
</evidence>
<evidence type="ECO:0000256" key="6">
    <source>
        <dbReference type="ARBA" id="ARBA00022692"/>
    </source>
</evidence>
<comment type="subcellular location">
    <subcellularLocation>
        <location evidence="2">Membrane</location>
        <topology evidence="2">Multi-pass membrane protein</topology>
    </subcellularLocation>
</comment>
<keyword evidence="9 11" id="KW-1133">Transmembrane helix</keyword>
<evidence type="ECO:0000256" key="3">
    <source>
        <dbReference type="ARBA" id="ARBA00009045"/>
    </source>
</evidence>
<dbReference type="EC" id="3.4.21.105" evidence="4"/>
<keyword evidence="6 11" id="KW-0812">Transmembrane</keyword>
<keyword evidence="8" id="KW-0720">Serine protease</keyword>
<reference evidence="13 14" key="1">
    <citation type="submission" date="2019-08" db="EMBL/GenBank/DDBJ databases">
        <authorList>
            <person name="Alioto T."/>
            <person name="Alioto T."/>
            <person name="Gomez Garrido J."/>
        </authorList>
    </citation>
    <scope>NUCLEOTIDE SEQUENCE [LARGE SCALE GENOMIC DNA]</scope>
</reference>
<keyword evidence="5" id="KW-0645">Protease</keyword>
<keyword evidence="7" id="KW-0378">Hydrolase</keyword>
<keyword evidence="14" id="KW-1185">Reference proteome</keyword>
<evidence type="ECO:0000256" key="4">
    <source>
        <dbReference type="ARBA" id="ARBA00013039"/>
    </source>
</evidence>
<protein>
    <recommendedName>
        <fullName evidence="4">rhomboid protease</fullName>
        <ecNumber evidence="4">3.4.21.105</ecNumber>
    </recommendedName>
</protein>
<dbReference type="PANTHER" id="PTHR45840">
    <property type="entry name" value="RHOMBOID-RELATED PROTEIN"/>
    <property type="match status" value="1"/>
</dbReference>
<accession>A0A5E4NKL8</accession>
<feature type="transmembrane region" description="Helical" evidence="11">
    <location>
        <begin position="251"/>
        <end position="273"/>
    </location>
</feature>
<evidence type="ECO:0000259" key="12">
    <source>
        <dbReference type="Pfam" id="PF01694"/>
    </source>
</evidence>
<feature type="transmembrane region" description="Helical" evidence="11">
    <location>
        <begin position="342"/>
        <end position="363"/>
    </location>
</feature>
<feature type="transmembrane region" description="Helical" evidence="11">
    <location>
        <begin position="189"/>
        <end position="211"/>
    </location>
</feature>
<dbReference type="AlphaFoldDB" id="A0A5E4NKL8"/>
<dbReference type="InterPro" id="IPR035952">
    <property type="entry name" value="Rhomboid-like_sf"/>
</dbReference>
<evidence type="ECO:0000256" key="10">
    <source>
        <dbReference type="ARBA" id="ARBA00023136"/>
    </source>
</evidence>
<dbReference type="InterPro" id="IPR051739">
    <property type="entry name" value="Rhomboid_IM_Serine_Proteases"/>
</dbReference>
<dbReference type="PANTHER" id="PTHR45840:SF2">
    <property type="entry name" value="PROTEIN RHOMBOID-RELATED"/>
    <property type="match status" value="1"/>
</dbReference>
<organism evidence="13 14">
    <name type="scientific">Cinara cedri</name>
    <dbReference type="NCBI Taxonomy" id="506608"/>
    <lineage>
        <taxon>Eukaryota</taxon>
        <taxon>Metazoa</taxon>
        <taxon>Ecdysozoa</taxon>
        <taxon>Arthropoda</taxon>
        <taxon>Hexapoda</taxon>
        <taxon>Insecta</taxon>
        <taxon>Pterygota</taxon>
        <taxon>Neoptera</taxon>
        <taxon>Paraneoptera</taxon>
        <taxon>Hemiptera</taxon>
        <taxon>Sternorrhyncha</taxon>
        <taxon>Aphidomorpha</taxon>
        <taxon>Aphidoidea</taxon>
        <taxon>Aphididae</taxon>
        <taxon>Lachninae</taxon>
        <taxon>Cinara</taxon>
    </lineage>
</organism>
<dbReference type="EMBL" id="CABPRJ010002377">
    <property type="protein sequence ID" value="VVC44260.1"/>
    <property type="molecule type" value="Genomic_DNA"/>
</dbReference>
<feature type="domain" description="Peptidase S54 rhomboid" evidence="12">
    <location>
        <begin position="245"/>
        <end position="393"/>
    </location>
</feature>